<protein>
    <submittedName>
        <fullName evidence="3">Secreted protein</fullName>
    </submittedName>
</protein>
<keyword evidence="2" id="KW-1185">Reference proteome</keyword>
<proteinExistence type="predicted"/>
<dbReference type="InterPro" id="IPR035161">
    <property type="entry name" value="DUF5332"/>
</dbReference>
<gene>
    <name evidence="1" type="ORF">BTMF_LOCUS5671</name>
</gene>
<reference evidence="3" key="1">
    <citation type="submission" date="2017-02" db="UniProtKB">
        <authorList>
            <consortium name="WormBaseParasite"/>
        </authorList>
    </citation>
    <scope>IDENTIFICATION</scope>
</reference>
<sequence>MHFDNLQKYCILVQAILTACISTTYKNIAFIISEKTETAMHTMSAVGMFSAMVDQFSFVCLATKCHDACTACEQCNYALDQISKITSGVKTS</sequence>
<accession>A0A0R3QJ39</accession>
<reference evidence="1 2" key="2">
    <citation type="submission" date="2018-11" db="EMBL/GenBank/DDBJ databases">
        <authorList>
            <consortium name="Pathogen Informatics"/>
        </authorList>
    </citation>
    <scope>NUCLEOTIDE SEQUENCE [LARGE SCALE GENOMIC DNA]</scope>
</reference>
<dbReference type="AlphaFoldDB" id="A0A0R3QJ39"/>
<dbReference type="Pfam" id="PF17266">
    <property type="entry name" value="DUF5332"/>
    <property type="match status" value="1"/>
</dbReference>
<organism evidence="3">
    <name type="scientific">Brugia timori</name>
    <dbReference type="NCBI Taxonomy" id="42155"/>
    <lineage>
        <taxon>Eukaryota</taxon>
        <taxon>Metazoa</taxon>
        <taxon>Ecdysozoa</taxon>
        <taxon>Nematoda</taxon>
        <taxon>Chromadorea</taxon>
        <taxon>Rhabditida</taxon>
        <taxon>Spirurina</taxon>
        <taxon>Spiruromorpha</taxon>
        <taxon>Filarioidea</taxon>
        <taxon>Onchocercidae</taxon>
        <taxon>Brugia</taxon>
    </lineage>
</organism>
<dbReference type="WBParaSite" id="BTMF_0000643501-mRNA-1">
    <property type="protein sequence ID" value="BTMF_0000643501-mRNA-1"/>
    <property type="gene ID" value="BTMF_0000643501"/>
</dbReference>
<dbReference type="EMBL" id="UZAG01006276">
    <property type="protein sequence ID" value="VDO18354.1"/>
    <property type="molecule type" value="Genomic_DNA"/>
</dbReference>
<evidence type="ECO:0000313" key="3">
    <source>
        <dbReference type="WBParaSite" id="BTMF_0000643501-mRNA-1"/>
    </source>
</evidence>
<name>A0A0R3QJ39_9BILA</name>
<evidence type="ECO:0000313" key="1">
    <source>
        <dbReference type="EMBL" id="VDO18354.1"/>
    </source>
</evidence>
<dbReference type="Proteomes" id="UP000280834">
    <property type="component" value="Unassembled WGS sequence"/>
</dbReference>
<evidence type="ECO:0000313" key="2">
    <source>
        <dbReference type="Proteomes" id="UP000280834"/>
    </source>
</evidence>